<protein>
    <submittedName>
        <fullName evidence="2">Uncharacterized protein</fullName>
    </submittedName>
</protein>
<name>A0A0K2VFD1_LEPSM</name>
<keyword evidence="1" id="KW-1133">Transmembrane helix</keyword>
<feature type="non-terminal residue" evidence="2">
    <location>
        <position position="1"/>
    </location>
</feature>
<keyword evidence="1" id="KW-0472">Membrane</keyword>
<dbReference type="AlphaFoldDB" id="A0A0K2VFD1"/>
<keyword evidence="1" id="KW-0812">Transmembrane</keyword>
<accession>A0A0K2VFD1</accession>
<feature type="transmembrane region" description="Helical" evidence="1">
    <location>
        <begin position="14"/>
        <end position="37"/>
    </location>
</feature>
<feature type="transmembrane region" description="Helical" evidence="1">
    <location>
        <begin position="58"/>
        <end position="77"/>
    </location>
</feature>
<evidence type="ECO:0000256" key="1">
    <source>
        <dbReference type="SAM" id="Phobius"/>
    </source>
</evidence>
<dbReference type="EMBL" id="HACA01031496">
    <property type="protein sequence ID" value="CDW48857.1"/>
    <property type="molecule type" value="Transcribed_RNA"/>
</dbReference>
<reference evidence="2" key="1">
    <citation type="submission" date="2014-05" db="EMBL/GenBank/DDBJ databases">
        <authorList>
            <person name="Chronopoulou M."/>
        </authorList>
    </citation>
    <scope>NUCLEOTIDE SEQUENCE</scope>
    <source>
        <tissue evidence="2">Whole organism</tissue>
    </source>
</reference>
<evidence type="ECO:0000313" key="2">
    <source>
        <dbReference type="EMBL" id="CDW48857.1"/>
    </source>
</evidence>
<organism evidence="2">
    <name type="scientific">Lepeophtheirus salmonis</name>
    <name type="common">Salmon louse</name>
    <name type="synonym">Caligus salmonis</name>
    <dbReference type="NCBI Taxonomy" id="72036"/>
    <lineage>
        <taxon>Eukaryota</taxon>
        <taxon>Metazoa</taxon>
        <taxon>Ecdysozoa</taxon>
        <taxon>Arthropoda</taxon>
        <taxon>Crustacea</taxon>
        <taxon>Multicrustacea</taxon>
        <taxon>Hexanauplia</taxon>
        <taxon>Copepoda</taxon>
        <taxon>Siphonostomatoida</taxon>
        <taxon>Caligidae</taxon>
        <taxon>Lepeophtheirus</taxon>
    </lineage>
</organism>
<sequence>ITETQSLIVSSTSLLSWSGVTSLTLICNLGLISTIGINCIGNSLNTTIRESHKVGSNGIISIASLFLSKVIIGVVILNVPVEVVVSRGII</sequence>
<proteinExistence type="predicted"/>